<protein>
    <submittedName>
        <fullName evidence="1">Uncharacterized protein</fullName>
    </submittedName>
</protein>
<organism evidence="1 2">
    <name type="scientific">Streptomyces cellulosae</name>
    <dbReference type="NCBI Taxonomy" id="1968"/>
    <lineage>
        <taxon>Bacteria</taxon>
        <taxon>Bacillati</taxon>
        <taxon>Actinomycetota</taxon>
        <taxon>Actinomycetes</taxon>
        <taxon>Kitasatosporales</taxon>
        <taxon>Streptomycetaceae</taxon>
        <taxon>Streptomyces</taxon>
    </lineage>
</organism>
<evidence type="ECO:0000313" key="1">
    <source>
        <dbReference type="EMBL" id="MFI5674324.1"/>
    </source>
</evidence>
<reference evidence="1 2" key="1">
    <citation type="submission" date="2024-10" db="EMBL/GenBank/DDBJ databases">
        <title>The Natural Products Discovery Center: Release of the First 8490 Sequenced Strains for Exploring Actinobacteria Biosynthetic Diversity.</title>
        <authorList>
            <person name="Kalkreuter E."/>
            <person name="Kautsar S.A."/>
            <person name="Yang D."/>
            <person name="Bader C.D."/>
            <person name="Teijaro C.N."/>
            <person name="Fluegel L."/>
            <person name="Davis C.M."/>
            <person name="Simpson J.R."/>
            <person name="Lauterbach L."/>
            <person name="Steele A.D."/>
            <person name="Gui C."/>
            <person name="Meng S."/>
            <person name="Li G."/>
            <person name="Viehrig K."/>
            <person name="Ye F."/>
            <person name="Su P."/>
            <person name="Kiefer A.F."/>
            <person name="Nichols A."/>
            <person name="Cepeda A.J."/>
            <person name="Yan W."/>
            <person name="Fan B."/>
            <person name="Jiang Y."/>
            <person name="Adhikari A."/>
            <person name="Zheng C.-J."/>
            <person name="Schuster L."/>
            <person name="Cowan T.M."/>
            <person name="Smanski M.J."/>
            <person name="Chevrette M.G."/>
            <person name="De Carvalho L.P.S."/>
            <person name="Shen B."/>
        </authorList>
    </citation>
    <scope>NUCLEOTIDE SEQUENCE [LARGE SCALE GENOMIC DNA]</scope>
    <source>
        <strain evidence="1 2">NPDC051599</strain>
    </source>
</reference>
<name>A0ABW7XW67_STRCE</name>
<dbReference type="RefSeq" id="WP_398655264.1">
    <property type="nucleotide sequence ID" value="NZ_JBITDC010000002.1"/>
</dbReference>
<gene>
    <name evidence="1" type="ORF">ACIA8P_06600</name>
</gene>
<evidence type="ECO:0000313" key="2">
    <source>
        <dbReference type="Proteomes" id="UP001612415"/>
    </source>
</evidence>
<sequence>MLTGAVDRSGVALALNHTFLLLPLFRETTTVAAGILRPAPDRPRTVELTS</sequence>
<comment type="caution">
    <text evidence="1">The sequence shown here is derived from an EMBL/GenBank/DDBJ whole genome shotgun (WGS) entry which is preliminary data.</text>
</comment>
<dbReference type="EMBL" id="JBITDC010000002">
    <property type="protein sequence ID" value="MFI5674324.1"/>
    <property type="molecule type" value="Genomic_DNA"/>
</dbReference>
<keyword evidence="2" id="KW-1185">Reference proteome</keyword>
<accession>A0ABW7XW67</accession>
<dbReference type="Proteomes" id="UP001612415">
    <property type="component" value="Unassembled WGS sequence"/>
</dbReference>
<proteinExistence type="predicted"/>